<reference evidence="1 2" key="1">
    <citation type="submission" date="2017-12" db="EMBL/GenBank/DDBJ databases">
        <title>Comparative genomics of Botrytis spp.</title>
        <authorList>
            <person name="Valero-Jimenez C.A."/>
            <person name="Tapia P."/>
            <person name="Veloso J."/>
            <person name="Silva-Moreno E."/>
            <person name="Staats M."/>
            <person name="Valdes J.H."/>
            <person name="Van Kan J.A.L."/>
        </authorList>
    </citation>
    <scope>NUCLEOTIDE SEQUENCE [LARGE SCALE GENOMIC DNA]</scope>
    <source>
        <strain evidence="1 2">Bh0001</strain>
    </source>
</reference>
<protein>
    <submittedName>
        <fullName evidence="1">Uncharacterized protein</fullName>
    </submittedName>
</protein>
<gene>
    <name evidence="1" type="ORF">BHYA_0202g00170</name>
</gene>
<accession>A0A4Z1GFX6</accession>
<dbReference type="EMBL" id="PQXK01000202">
    <property type="protein sequence ID" value="TGO34332.1"/>
    <property type="molecule type" value="Genomic_DNA"/>
</dbReference>
<comment type="caution">
    <text evidence="1">The sequence shown here is derived from an EMBL/GenBank/DDBJ whole genome shotgun (WGS) entry which is preliminary data.</text>
</comment>
<keyword evidence="2" id="KW-1185">Reference proteome</keyword>
<sequence>MDKMEDIGEITRLWIKEVSGARLYSARLGFGKRNVARVGSSSLSIAPKGSRKLETWTKARIQNVIDDNMEEITAPIQDNLMVTSSPSEFSQSRVTR</sequence>
<evidence type="ECO:0000313" key="1">
    <source>
        <dbReference type="EMBL" id="TGO34332.1"/>
    </source>
</evidence>
<organism evidence="1 2">
    <name type="scientific">Botrytis hyacinthi</name>
    <dbReference type="NCBI Taxonomy" id="278943"/>
    <lineage>
        <taxon>Eukaryota</taxon>
        <taxon>Fungi</taxon>
        <taxon>Dikarya</taxon>
        <taxon>Ascomycota</taxon>
        <taxon>Pezizomycotina</taxon>
        <taxon>Leotiomycetes</taxon>
        <taxon>Helotiales</taxon>
        <taxon>Sclerotiniaceae</taxon>
        <taxon>Botrytis</taxon>
    </lineage>
</organism>
<name>A0A4Z1GFX6_9HELO</name>
<evidence type="ECO:0000313" key="2">
    <source>
        <dbReference type="Proteomes" id="UP000297814"/>
    </source>
</evidence>
<dbReference type="AlphaFoldDB" id="A0A4Z1GFX6"/>
<dbReference type="Proteomes" id="UP000297814">
    <property type="component" value="Unassembled WGS sequence"/>
</dbReference>
<proteinExistence type="predicted"/>